<dbReference type="Gene3D" id="3.40.50.80">
    <property type="entry name" value="Nucleotide-binding domain of ferredoxin-NADP reductase (FNR) module"/>
    <property type="match status" value="1"/>
</dbReference>
<protein>
    <recommendedName>
        <fullName evidence="3">ferric-chelate reductase (NADPH)</fullName>
        <ecNumber evidence="3">1.16.1.9</ecNumber>
    </recommendedName>
</protein>
<evidence type="ECO:0000256" key="9">
    <source>
        <dbReference type="SAM" id="Phobius"/>
    </source>
</evidence>
<evidence type="ECO:0000256" key="4">
    <source>
        <dbReference type="ARBA" id="ARBA00022448"/>
    </source>
</evidence>
<dbReference type="InterPro" id="IPR013121">
    <property type="entry name" value="Fe_red_NAD-bd_6"/>
</dbReference>
<dbReference type="Proteomes" id="UP000250266">
    <property type="component" value="Unassembled WGS sequence"/>
</dbReference>
<dbReference type="SUPFAM" id="SSF63380">
    <property type="entry name" value="Riboflavin synthase domain-like"/>
    <property type="match status" value="1"/>
</dbReference>
<dbReference type="CDD" id="cd06186">
    <property type="entry name" value="NOX_Duox_like_FAD_NADP"/>
    <property type="match status" value="1"/>
</dbReference>
<keyword evidence="4" id="KW-0813">Transport</keyword>
<dbReference type="InterPro" id="IPR051410">
    <property type="entry name" value="Ferric/Cupric_Reductase"/>
</dbReference>
<accession>A0A8E2DXT7</accession>
<evidence type="ECO:0000256" key="5">
    <source>
        <dbReference type="ARBA" id="ARBA00022475"/>
    </source>
</evidence>
<feature type="transmembrane region" description="Helical" evidence="9">
    <location>
        <begin position="84"/>
        <end position="106"/>
    </location>
</feature>
<dbReference type="InterPro" id="IPR017938">
    <property type="entry name" value="Riboflavin_synthase-like_b-brl"/>
</dbReference>
<evidence type="ECO:0000256" key="8">
    <source>
        <dbReference type="ARBA" id="ARBA00048483"/>
    </source>
</evidence>
<dbReference type="SUPFAM" id="SSF52343">
    <property type="entry name" value="Ferredoxin reductase-like, C-terminal NADP-linked domain"/>
    <property type="match status" value="1"/>
</dbReference>
<keyword evidence="5" id="KW-1003">Cell membrane</keyword>
<feature type="transmembrane region" description="Helical" evidence="9">
    <location>
        <begin position="28"/>
        <end position="48"/>
    </location>
</feature>
<comment type="catalytic activity">
    <reaction evidence="8">
        <text>2 a Fe(II)-siderophore + NADP(+) + H(+) = 2 a Fe(III)-siderophore + NADPH</text>
        <dbReference type="Rhea" id="RHEA:28795"/>
        <dbReference type="Rhea" id="RHEA-COMP:11342"/>
        <dbReference type="Rhea" id="RHEA-COMP:11344"/>
        <dbReference type="ChEBI" id="CHEBI:15378"/>
        <dbReference type="ChEBI" id="CHEBI:29033"/>
        <dbReference type="ChEBI" id="CHEBI:29034"/>
        <dbReference type="ChEBI" id="CHEBI:57783"/>
        <dbReference type="ChEBI" id="CHEBI:58349"/>
        <dbReference type="EC" id="1.16.1.9"/>
    </reaction>
</comment>
<evidence type="ECO:0000259" key="10">
    <source>
        <dbReference type="PROSITE" id="PS51384"/>
    </source>
</evidence>
<proteinExistence type="inferred from homology"/>
<evidence type="ECO:0000256" key="2">
    <source>
        <dbReference type="ARBA" id="ARBA00006278"/>
    </source>
</evidence>
<keyword evidence="6" id="KW-0249">Electron transport</keyword>
<organism evidence="11 12">
    <name type="scientific">Lepidopterella palustris CBS 459.81</name>
    <dbReference type="NCBI Taxonomy" id="1314670"/>
    <lineage>
        <taxon>Eukaryota</taxon>
        <taxon>Fungi</taxon>
        <taxon>Dikarya</taxon>
        <taxon>Ascomycota</taxon>
        <taxon>Pezizomycotina</taxon>
        <taxon>Dothideomycetes</taxon>
        <taxon>Pleosporomycetidae</taxon>
        <taxon>Mytilinidiales</taxon>
        <taxon>Argynnaceae</taxon>
        <taxon>Lepidopterella</taxon>
    </lineage>
</organism>
<dbReference type="Pfam" id="PF08030">
    <property type="entry name" value="NAD_binding_6"/>
    <property type="match status" value="1"/>
</dbReference>
<dbReference type="GO" id="GO:0006879">
    <property type="term" value="P:intracellular iron ion homeostasis"/>
    <property type="evidence" value="ECO:0007669"/>
    <property type="project" value="TreeGrafter"/>
</dbReference>
<comment type="similarity">
    <text evidence="2">Belongs to the ferric reductase (FRE) family.</text>
</comment>
<evidence type="ECO:0000313" key="11">
    <source>
        <dbReference type="EMBL" id="OCK73598.1"/>
    </source>
</evidence>
<evidence type="ECO:0000313" key="12">
    <source>
        <dbReference type="Proteomes" id="UP000250266"/>
    </source>
</evidence>
<feature type="transmembrane region" description="Helical" evidence="9">
    <location>
        <begin position="55"/>
        <end position="72"/>
    </location>
</feature>
<dbReference type="PANTHER" id="PTHR32361:SF26">
    <property type="entry name" value="FAD-BINDING 8 DOMAIN-CONTAINING PROTEIN-RELATED"/>
    <property type="match status" value="1"/>
</dbReference>
<name>A0A8E2DXT7_9PEZI</name>
<keyword evidence="12" id="KW-1185">Reference proteome</keyword>
<dbReference type="GO" id="GO:0052851">
    <property type="term" value="F:ferric-chelate reductase (NADPH) activity"/>
    <property type="evidence" value="ECO:0007669"/>
    <property type="project" value="UniProtKB-EC"/>
</dbReference>
<comment type="subcellular location">
    <subcellularLocation>
        <location evidence="1">Cell membrane</location>
        <topology evidence="1">Multi-pass membrane protein</topology>
    </subcellularLocation>
</comment>
<keyword evidence="9" id="KW-0812">Transmembrane</keyword>
<keyword evidence="9" id="KW-0472">Membrane</keyword>
<keyword evidence="7" id="KW-0560">Oxidoreductase</keyword>
<dbReference type="PANTHER" id="PTHR32361">
    <property type="entry name" value="FERRIC/CUPRIC REDUCTASE TRANSMEMBRANE COMPONENT"/>
    <property type="match status" value="1"/>
</dbReference>
<dbReference type="OrthoDB" id="4494341at2759"/>
<dbReference type="GO" id="GO:0005886">
    <property type="term" value="C:plasma membrane"/>
    <property type="evidence" value="ECO:0007669"/>
    <property type="project" value="UniProtKB-SubCell"/>
</dbReference>
<feature type="domain" description="FAD-binding FR-type" evidence="10">
    <location>
        <begin position="108"/>
        <end position="216"/>
    </location>
</feature>
<evidence type="ECO:0000256" key="7">
    <source>
        <dbReference type="ARBA" id="ARBA00023002"/>
    </source>
</evidence>
<dbReference type="AlphaFoldDB" id="A0A8E2DXT7"/>
<evidence type="ECO:0000256" key="3">
    <source>
        <dbReference type="ARBA" id="ARBA00012668"/>
    </source>
</evidence>
<dbReference type="InterPro" id="IPR039261">
    <property type="entry name" value="FNR_nucleotide-bd"/>
</dbReference>
<dbReference type="GO" id="GO:0006826">
    <property type="term" value="P:iron ion transport"/>
    <property type="evidence" value="ECO:0007669"/>
    <property type="project" value="TreeGrafter"/>
</dbReference>
<dbReference type="Pfam" id="PF08022">
    <property type="entry name" value="FAD_binding_8"/>
    <property type="match status" value="1"/>
</dbReference>
<reference evidence="11 12" key="1">
    <citation type="journal article" date="2016" name="Nat. Commun.">
        <title>Ectomycorrhizal ecology is imprinted in the genome of the dominant symbiotic fungus Cenococcum geophilum.</title>
        <authorList>
            <consortium name="DOE Joint Genome Institute"/>
            <person name="Peter M."/>
            <person name="Kohler A."/>
            <person name="Ohm R.A."/>
            <person name="Kuo A."/>
            <person name="Krutzmann J."/>
            <person name="Morin E."/>
            <person name="Arend M."/>
            <person name="Barry K.W."/>
            <person name="Binder M."/>
            <person name="Choi C."/>
            <person name="Clum A."/>
            <person name="Copeland A."/>
            <person name="Grisel N."/>
            <person name="Haridas S."/>
            <person name="Kipfer T."/>
            <person name="LaButti K."/>
            <person name="Lindquist E."/>
            <person name="Lipzen A."/>
            <person name="Maire R."/>
            <person name="Meier B."/>
            <person name="Mihaltcheva S."/>
            <person name="Molinier V."/>
            <person name="Murat C."/>
            <person name="Poggeler S."/>
            <person name="Quandt C.A."/>
            <person name="Sperisen C."/>
            <person name="Tritt A."/>
            <person name="Tisserant E."/>
            <person name="Crous P.W."/>
            <person name="Henrissat B."/>
            <person name="Nehls U."/>
            <person name="Egli S."/>
            <person name="Spatafora J.W."/>
            <person name="Grigoriev I.V."/>
            <person name="Martin F.M."/>
        </authorList>
    </citation>
    <scope>NUCLEOTIDE SEQUENCE [LARGE SCALE GENOMIC DNA]</scope>
    <source>
        <strain evidence="11 12">CBS 459.81</strain>
    </source>
</reference>
<dbReference type="InterPro" id="IPR017927">
    <property type="entry name" value="FAD-bd_FR_type"/>
</dbReference>
<sequence length="404" mass="45549">MAVSLALFHVLVAAASRPSFTLDLPQNLFAVIGVSSLCCVLLLSVPLFRKPAYELFLRAHHTLAMLSVYAIWRHLPSDKLFPRCYLYILVGLFLFMCIVQVGIVIYHNGFFRYRCARAYITHEYGAVRLRIHCQKPLAVKAGQYINIWIPSVSFWSILQSHPFVVISWAEKAQDHLGLLIEPRRGFTRELWSYAKNSHATNSLVLFSGPYGKSVPMGDCENILMVASDFGIAAHLPYLKQLIYGYNAREVRARRIHLVWQVRDIDVTIAAQPLLNGALNEDTLDDGWILAISIYCESSDIRSTSFGKRANVYPGKAPLRDILKAEVRGEHIGKKPVDDVNWDTKTLVEEGELESGRPNGRDGKLLVTVSGTDDVRDEVRSVVRDYLTDGVSFFELDYQPSQKCG</sequence>
<evidence type="ECO:0000256" key="6">
    <source>
        <dbReference type="ARBA" id="ARBA00022982"/>
    </source>
</evidence>
<gene>
    <name evidence="11" type="ORF">K432DRAFT_420664</name>
</gene>
<dbReference type="PROSITE" id="PS51384">
    <property type="entry name" value="FAD_FR"/>
    <property type="match status" value="1"/>
</dbReference>
<dbReference type="EC" id="1.16.1.9" evidence="3"/>
<dbReference type="InterPro" id="IPR013112">
    <property type="entry name" value="FAD-bd_8"/>
</dbReference>
<evidence type="ECO:0000256" key="1">
    <source>
        <dbReference type="ARBA" id="ARBA00004651"/>
    </source>
</evidence>
<keyword evidence="9" id="KW-1133">Transmembrane helix</keyword>
<dbReference type="EMBL" id="KV745710">
    <property type="protein sequence ID" value="OCK73598.1"/>
    <property type="molecule type" value="Genomic_DNA"/>
</dbReference>
<dbReference type="GO" id="GO:0015677">
    <property type="term" value="P:copper ion import"/>
    <property type="evidence" value="ECO:0007669"/>
    <property type="project" value="TreeGrafter"/>
</dbReference>